<dbReference type="EMBL" id="BLZA01000053">
    <property type="protein sequence ID" value="GHJ90032.1"/>
    <property type="molecule type" value="Genomic_DNA"/>
</dbReference>
<comment type="caution">
    <text evidence="1">The sequence shown here is derived from an EMBL/GenBank/DDBJ whole genome shotgun (WGS) entry which is preliminary data.</text>
</comment>
<accession>A0A8H3TZN5</accession>
<reference evidence="1" key="1">
    <citation type="submission" date="2020-07" db="EMBL/GenBank/DDBJ databases">
        <title>Draft Genome Sequence of a Deep-Sea Yeast, Naganishia (Cryptococcus) liquefaciens strain N6.</title>
        <authorList>
            <person name="Han Y.W."/>
            <person name="Kajitani R."/>
            <person name="Morimoto H."/>
            <person name="Parhat M."/>
            <person name="Tsubouchi H."/>
            <person name="Bakenova O."/>
            <person name="Ogata M."/>
            <person name="Argunhan B."/>
            <person name="Aoki R."/>
            <person name="Kajiwara S."/>
            <person name="Itoh T."/>
            <person name="Iwasaki H."/>
        </authorList>
    </citation>
    <scope>NUCLEOTIDE SEQUENCE</scope>
    <source>
        <strain evidence="1">N6</strain>
    </source>
</reference>
<name>A0A8H3TZN5_9TREE</name>
<dbReference type="AlphaFoldDB" id="A0A8H3TZN5"/>
<evidence type="ECO:0000313" key="2">
    <source>
        <dbReference type="Proteomes" id="UP000620104"/>
    </source>
</evidence>
<keyword evidence="2" id="KW-1185">Reference proteome</keyword>
<evidence type="ECO:0000313" key="1">
    <source>
        <dbReference type="EMBL" id="GHJ90032.1"/>
    </source>
</evidence>
<proteinExistence type="predicted"/>
<dbReference type="Proteomes" id="UP000620104">
    <property type="component" value="Unassembled WGS sequence"/>
</dbReference>
<protein>
    <submittedName>
        <fullName evidence="1">Uncharacterized protein</fullName>
    </submittedName>
</protein>
<organism evidence="1 2">
    <name type="scientific">Naganishia liquefaciens</name>
    <dbReference type="NCBI Taxonomy" id="104408"/>
    <lineage>
        <taxon>Eukaryota</taxon>
        <taxon>Fungi</taxon>
        <taxon>Dikarya</taxon>
        <taxon>Basidiomycota</taxon>
        <taxon>Agaricomycotina</taxon>
        <taxon>Tremellomycetes</taxon>
        <taxon>Filobasidiales</taxon>
        <taxon>Filobasidiaceae</taxon>
        <taxon>Naganishia</taxon>
    </lineage>
</organism>
<sequence>MIETLEKANKRHPAEQVGGLAISTSNRLAIYGNKTVLYGPTQLHASRSCHLRSGSSDVLRITTSQLPNSIISNSDVGSSGLLQIYYQSASVMSLPAGIGFLEYT</sequence>
<gene>
    <name evidence="1" type="ORF">NliqN6_6434</name>
</gene>